<reference evidence="2" key="2">
    <citation type="submission" date="2021-12" db="EMBL/GenBank/DDBJ databases">
        <title>Resequencing data analysis of finger millet.</title>
        <authorList>
            <person name="Hatakeyama M."/>
            <person name="Aluri S."/>
            <person name="Balachadran M.T."/>
            <person name="Sivarajan S.R."/>
            <person name="Poveda L."/>
            <person name="Shimizu-Inatsugi R."/>
            <person name="Schlapbach R."/>
            <person name="Sreeman S.M."/>
            <person name="Shimizu K.K."/>
        </authorList>
    </citation>
    <scope>NUCLEOTIDE SEQUENCE</scope>
</reference>
<feature type="region of interest" description="Disordered" evidence="1">
    <location>
        <begin position="1"/>
        <end position="27"/>
    </location>
</feature>
<evidence type="ECO:0000256" key="1">
    <source>
        <dbReference type="SAM" id="MobiDB-lite"/>
    </source>
</evidence>
<comment type="caution">
    <text evidence="2">The sequence shown here is derived from an EMBL/GenBank/DDBJ whole genome shotgun (WGS) entry which is preliminary data.</text>
</comment>
<keyword evidence="3" id="KW-1185">Reference proteome</keyword>
<sequence>MPPVRRRDRVQRSSASPPYRKRWERDERRTGEQIATAALLDDALASVFSRFSDVTDVVRCASTCMLWMRIVTTRARTIAHALSPPRRWLPRSAIGVFHQENNAPTARTRRSSAPAALPCFVPMASVARFFGTGGCHPLIGPAEVDLFINSRPVASRNGLLVLELQREGHADGLRLCVCNPTSSKDEAMLLPPLSGQEKPRDYGCAVLAGNDFHPRPRLLTSFVVLLIYNRPGFTALRCYSTEAGDWGPEARSCINVPAWKLCRIGQAVVRRAVAFWPLDHGALGVRLSATAPEVTETHLLPYDVPHYRPDRRLLGVTPDDRLFFVYFGVCVDILTAKISYFAIDADDIAGGRSERCYQQEAVRMRQMRMTCQDTLKLRWVCEKSGIVLFTLGESSGLSGTFALSLDKKTVEKVADGQGHEWRNFVGYETDTAGYLASINGCTTMSMC</sequence>
<organism evidence="2 3">
    <name type="scientific">Eleusine coracana subsp. coracana</name>
    <dbReference type="NCBI Taxonomy" id="191504"/>
    <lineage>
        <taxon>Eukaryota</taxon>
        <taxon>Viridiplantae</taxon>
        <taxon>Streptophyta</taxon>
        <taxon>Embryophyta</taxon>
        <taxon>Tracheophyta</taxon>
        <taxon>Spermatophyta</taxon>
        <taxon>Magnoliopsida</taxon>
        <taxon>Liliopsida</taxon>
        <taxon>Poales</taxon>
        <taxon>Poaceae</taxon>
        <taxon>PACMAD clade</taxon>
        <taxon>Chloridoideae</taxon>
        <taxon>Cynodonteae</taxon>
        <taxon>Eleusininae</taxon>
        <taxon>Eleusine</taxon>
    </lineage>
</organism>
<dbReference type="PANTHER" id="PTHR36140">
    <property type="entry name" value="F-BOX DOMAIN-CONTAINING PROTEIN-RELATED"/>
    <property type="match status" value="1"/>
</dbReference>
<reference evidence="2" key="1">
    <citation type="journal article" date="2018" name="DNA Res.">
        <title>Multiple hybrid de novo genome assembly of finger millet, an orphan allotetraploid crop.</title>
        <authorList>
            <person name="Hatakeyama M."/>
            <person name="Aluri S."/>
            <person name="Balachadran M.T."/>
            <person name="Sivarajan S.R."/>
            <person name="Patrignani A."/>
            <person name="Gruter S."/>
            <person name="Poveda L."/>
            <person name="Shimizu-Inatsugi R."/>
            <person name="Baeten J."/>
            <person name="Francoijs K.J."/>
            <person name="Nataraja K.N."/>
            <person name="Reddy Y.A.N."/>
            <person name="Phadnis S."/>
            <person name="Ravikumar R.L."/>
            <person name="Schlapbach R."/>
            <person name="Sreeman S.M."/>
            <person name="Shimizu K.K."/>
        </authorList>
    </citation>
    <scope>NUCLEOTIDE SEQUENCE</scope>
</reference>
<evidence type="ECO:0000313" key="2">
    <source>
        <dbReference type="EMBL" id="GJN17262.1"/>
    </source>
</evidence>
<dbReference type="AlphaFoldDB" id="A0AAV5E4D1"/>
<proteinExistence type="predicted"/>
<gene>
    <name evidence="2" type="primary">gb04317</name>
    <name evidence="2" type="ORF">PR202_gb04317</name>
</gene>
<dbReference type="Proteomes" id="UP001054889">
    <property type="component" value="Unassembled WGS sequence"/>
</dbReference>
<name>A0AAV5E4D1_ELECO</name>
<evidence type="ECO:0000313" key="3">
    <source>
        <dbReference type="Proteomes" id="UP001054889"/>
    </source>
</evidence>
<accession>A0AAV5E4D1</accession>
<dbReference type="PANTHER" id="PTHR36140:SF9">
    <property type="entry name" value="F-BOX DOMAIN CONTAINING PROTEIN"/>
    <property type="match status" value="1"/>
</dbReference>
<dbReference type="EMBL" id="BQKI01000073">
    <property type="protein sequence ID" value="GJN17262.1"/>
    <property type="molecule type" value="Genomic_DNA"/>
</dbReference>
<protein>
    <submittedName>
        <fullName evidence="2">Uncharacterized protein</fullName>
    </submittedName>
</protein>